<comment type="caution">
    <text evidence="1">The sequence shown here is derived from an EMBL/GenBank/DDBJ whole genome shotgun (WGS) entry which is preliminary data.</text>
</comment>
<evidence type="ECO:0000313" key="2">
    <source>
        <dbReference type="Proteomes" id="UP001222434"/>
    </source>
</evidence>
<proteinExistence type="predicted"/>
<organism evidence="1 2">
    <name type="scientific">Xenorhabdus bovienii</name>
    <name type="common">Xenorhabdus nematophila subsp. bovienii</name>
    <dbReference type="NCBI Taxonomy" id="40576"/>
    <lineage>
        <taxon>Bacteria</taxon>
        <taxon>Pseudomonadati</taxon>
        <taxon>Pseudomonadota</taxon>
        <taxon>Gammaproteobacteria</taxon>
        <taxon>Enterobacterales</taxon>
        <taxon>Morganellaceae</taxon>
        <taxon>Xenorhabdus</taxon>
    </lineage>
</organism>
<reference evidence="1" key="2">
    <citation type="journal article" date="2022" name="J. Evol. Biol.">
        <title>Pre- and post-association barriers to host switching in sympatric mutualists.</title>
        <authorList>
            <person name="Dinges Z.M."/>
            <person name="Phillips R.K."/>
            <person name="Lively C.M."/>
            <person name="Bashey F."/>
        </authorList>
    </citation>
    <scope>NUCLEOTIDE SEQUENCE</scope>
    <source>
        <strain evidence="1">MC_266_E_2016</strain>
    </source>
</reference>
<sequence>MSNDIIVSTRSGSDVIIGQELHLTITLHSDYEINSNASISLVNLNHVSKSGDISKPNGHPGTFKVVLQVDSFIQDGDLVTFDILPDSNAVGFNKSSIQYKARILNDKTLPIYFKNDFLNFSHRNDDSPTGAYSKAITVLKDNNGNVLSGVPVAILEEDHLSFDKVDIYAADNQTKINVENISSTHRGFYVNTNDKGWLEFYIYPKQNYSLLFKVNSKIFGVTHSIPSKNGIYIIHMHNQGLDDRLGQPMIKDYEYGSPLVSTTPKFSVKVPFYNDSAKGDIILFFVNNKYINQNFILESIYDLDKFSIEIPYDIFPIQERVTFSYWVINAAYNKSYMSDVLDVYYQGGANNQPPPVTERKYDLCTVYNSEGTDDPQNIIEDGNLVNCVSIHHYKHNEDNAGLFVEIKGTSDPYDVQTKPPFGSTVNLNLHVNADCKSVFHTFTQVMPSEPDQPGGNTATLTFGIPFHYFAHCPQFTDGVLGNIEFDYEVDNEDVKTYGKIWRGGISTQPSGATDCGDYD</sequence>
<name>A0AAJ1JD75_XENBV</name>
<accession>A0AAJ1JD75</accession>
<dbReference type="Proteomes" id="UP001222434">
    <property type="component" value="Unassembled WGS sequence"/>
</dbReference>
<gene>
    <name evidence="1" type="ORF">KKJ01_15715</name>
</gene>
<dbReference type="EMBL" id="JAILSO010000067">
    <property type="protein sequence ID" value="MDE1479638.1"/>
    <property type="molecule type" value="Genomic_DNA"/>
</dbReference>
<reference evidence="1" key="1">
    <citation type="submission" date="2021-08" db="EMBL/GenBank/DDBJ databases">
        <authorList>
            <person name="Papudeshi B."/>
            <person name="Bashey-Visser F."/>
        </authorList>
    </citation>
    <scope>NUCLEOTIDE SEQUENCE</scope>
    <source>
        <strain evidence="1">MC_266_E_2016</strain>
    </source>
</reference>
<dbReference type="RefSeq" id="WP_274713200.1">
    <property type="nucleotide sequence ID" value="NZ_JAILSO010000067.1"/>
</dbReference>
<evidence type="ECO:0000313" key="1">
    <source>
        <dbReference type="EMBL" id="MDE1479638.1"/>
    </source>
</evidence>
<protein>
    <submittedName>
        <fullName evidence="1">Uncharacterized protein</fullName>
    </submittedName>
</protein>
<dbReference type="AlphaFoldDB" id="A0AAJ1JD75"/>